<organism evidence="1 2">
    <name type="scientific">Ixodes persulcatus</name>
    <name type="common">Taiga tick</name>
    <dbReference type="NCBI Taxonomy" id="34615"/>
    <lineage>
        <taxon>Eukaryota</taxon>
        <taxon>Metazoa</taxon>
        <taxon>Ecdysozoa</taxon>
        <taxon>Arthropoda</taxon>
        <taxon>Chelicerata</taxon>
        <taxon>Arachnida</taxon>
        <taxon>Acari</taxon>
        <taxon>Parasitiformes</taxon>
        <taxon>Ixodida</taxon>
        <taxon>Ixodoidea</taxon>
        <taxon>Ixodidae</taxon>
        <taxon>Ixodinae</taxon>
        <taxon>Ixodes</taxon>
    </lineage>
</organism>
<proteinExistence type="predicted"/>
<sequence length="1461" mass="164116">MPAASRRKSPMQRTRLPLGAPWSGLELDPHLFYAGNSGLSSRGGAPASGLTIAPIRGGPSTPSLPPWTPKTDAETSPNQLTSQGILGPPRKGIFKGPKMNNGSGAAKPNAALAHAVQMNSGNAAIPAAAPQRSLVIDFDYFRTCTANKEWVSTCMANQAFIQQCIDQRERLQPLLSALQCDDGSRENIDARSPPGTQVSAVHEDFPMLASSSPRDLSMTTYENNPKLDEQHSPVMMDSNEDGRQAVRGKRKYDLISTPQRESSDERTQKPLTQTVVLRPVCKMNVEDFSTKEIRAAIEKTGVKNMSDFTVHRNEKATIAITNRNSLLAEIFLQIREIPTERQGPQEVQPYKALGSNEVRGVIYLHSPHDEPETLVNELNCNTHKIITARALGIKKTIILITFKGRTLPQLVRYVFEVYRVAEYRPRPLVCFGCHQIGHKADVCPNNIRRCGSCGQEHGEVEDCQAAPKCVNCNGAHVATSNECPKRKIPPRSDSHKKRQKKPALRAEEDLQDDILILTPTSSLPLSARPDVSWADRVRMNQGAFNPVRPRRHMASTAAADKQQLGLGQQIPAEQPANILPRDPSAWEARFSAMCQKETNSESVKLSGYKTYTAPSIPRAIPHKKFTDREETVILGQVAILVDEHVPHAQRESTDLCNEAREVVVVQIKHNKTTLTVASTYIRPAVKRGDDMSWLAQMKPRHKKEAIIIGGDFNAPHEEWGYNRSHPRGKALKSKSKELGFVLINEPGMPTRIGLHAKQANTTPDLTWATKNVKANWRTMQDAMGSDHLPIKIELPTKDRHKRDAPFIRWDKFRETIQTATSSLPLDQQIQLAIKAATKTYKVKEGTPNPDLHLLNLWAARLQAQQRYRKAKHNNRFKIKLNIATAKAKYYTKELKRQIWRRHCNSFNEKTGLRRMWRTYKGMSGKKRNKWTGQNLAIRLGITEEELAVRAGEHFFPQPTPQQLQHRYTEVIPELDHPSPADAPFNMGELMAALASAKNTAPGSDRITITALKNLPEEKKTELLKWFNEVWETEQLPEAWKLSTVIPIPKPGKPTDSILNLRPISLTSNLCKTMERMVLARITWLLEINSQAYCARQTGFRPGLSTQDSLAMIHKDVTSKRPCYNPRLIVAIDIKKAFDSVPHDAVLRGAVKRGIKGKTLKFIRSFLDERKFETAIGQSRGPKTENKIGIRQEPTIKILGIPIDENGKAGSWYKQIKSQWKEALNLIKRTTGKTWGAQDQTLKTMLKALLVPKATYGINYLNLTKAQKNGLEALNREALRVITGLPKCTKIETLYQIAGLNTIEEIAKENKTGQVLRLQKTKPKREILKDLGYCKENYPVFTEPPPPWEDEIVVDTRPTPRNQGKNEVKRRNHTASKHLDEVLALLKDDENAIIYTDATKDESGTAIAYYCANTHERFAATLCSETNVKEAELQAIEKAIVEFKDVKPKRRLYIYTDCKEGV</sequence>
<reference evidence="1 2" key="1">
    <citation type="journal article" date="2020" name="Cell">
        <title>Large-Scale Comparative Analyses of Tick Genomes Elucidate Their Genetic Diversity and Vector Capacities.</title>
        <authorList>
            <consortium name="Tick Genome and Microbiome Consortium (TIGMIC)"/>
            <person name="Jia N."/>
            <person name="Wang J."/>
            <person name="Shi W."/>
            <person name="Du L."/>
            <person name="Sun Y."/>
            <person name="Zhan W."/>
            <person name="Jiang J.F."/>
            <person name="Wang Q."/>
            <person name="Zhang B."/>
            <person name="Ji P."/>
            <person name="Bell-Sakyi L."/>
            <person name="Cui X.M."/>
            <person name="Yuan T.T."/>
            <person name="Jiang B.G."/>
            <person name="Yang W.F."/>
            <person name="Lam T.T."/>
            <person name="Chang Q.C."/>
            <person name="Ding S.J."/>
            <person name="Wang X.J."/>
            <person name="Zhu J.G."/>
            <person name="Ruan X.D."/>
            <person name="Zhao L."/>
            <person name="Wei J.T."/>
            <person name="Ye R.Z."/>
            <person name="Que T.C."/>
            <person name="Du C.H."/>
            <person name="Zhou Y.H."/>
            <person name="Cheng J.X."/>
            <person name="Dai P.F."/>
            <person name="Guo W.B."/>
            <person name="Han X.H."/>
            <person name="Huang E.J."/>
            <person name="Li L.F."/>
            <person name="Wei W."/>
            <person name="Gao Y.C."/>
            <person name="Liu J.Z."/>
            <person name="Shao H.Z."/>
            <person name="Wang X."/>
            <person name="Wang C.C."/>
            <person name="Yang T.C."/>
            <person name="Huo Q.B."/>
            <person name="Li W."/>
            <person name="Chen H.Y."/>
            <person name="Chen S.E."/>
            <person name="Zhou L.G."/>
            <person name="Ni X.B."/>
            <person name="Tian J.H."/>
            <person name="Sheng Y."/>
            <person name="Liu T."/>
            <person name="Pan Y.S."/>
            <person name="Xia L.Y."/>
            <person name="Li J."/>
            <person name="Zhao F."/>
            <person name="Cao W.C."/>
        </authorList>
    </citation>
    <scope>NUCLEOTIDE SEQUENCE [LARGE SCALE GENOMIC DNA]</scope>
    <source>
        <strain evidence="1">Iper-2018</strain>
    </source>
</reference>
<protein>
    <submittedName>
        <fullName evidence="1">Uncharacterized protein</fullName>
    </submittedName>
</protein>
<dbReference type="EMBL" id="JABSTQ010011216">
    <property type="protein sequence ID" value="KAG0413979.1"/>
    <property type="molecule type" value="Genomic_DNA"/>
</dbReference>
<name>A0AC60P3J6_IXOPE</name>
<evidence type="ECO:0000313" key="2">
    <source>
        <dbReference type="Proteomes" id="UP000805193"/>
    </source>
</evidence>
<evidence type="ECO:0000313" key="1">
    <source>
        <dbReference type="EMBL" id="KAG0413979.1"/>
    </source>
</evidence>
<dbReference type="Proteomes" id="UP000805193">
    <property type="component" value="Unassembled WGS sequence"/>
</dbReference>
<comment type="caution">
    <text evidence="1">The sequence shown here is derived from an EMBL/GenBank/DDBJ whole genome shotgun (WGS) entry which is preliminary data.</text>
</comment>
<accession>A0AC60P3J6</accession>
<keyword evidence="2" id="KW-1185">Reference proteome</keyword>
<gene>
    <name evidence="1" type="ORF">HPB47_008882</name>
</gene>